<evidence type="ECO:0000256" key="1">
    <source>
        <dbReference type="ARBA" id="ARBA00002057"/>
    </source>
</evidence>
<dbReference type="Proteomes" id="UP000248729">
    <property type="component" value="Unassembled WGS sequence"/>
</dbReference>
<dbReference type="InterPro" id="IPR018513">
    <property type="entry name" value="Cell_synthase_bac"/>
</dbReference>
<evidence type="ECO:0000256" key="6">
    <source>
        <dbReference type="ARBA" id="ARBA00021844"/>
    </source>
</evidence>
<dbReference type="AlphaFoldDB" id="A0A329E5Y7"/>
<keyword evidence="15" id="KW-0732">Signal</keyword>
<dbReference type="InterPro" id="IPR003920">
    <property type="entry name" value="Cell_synth_B"/>
</dbReference>
<evidence type="ECO:0000256" key="7">
    <source>
        <dbReference type="ARBA" id="ARBA00022475"/>
    </source>
</evidence>
<reference evidence="16 17" key="1">
    <citation type="submission" date="2018-06" db="EMBL/GenBank/DDBJ databases">
        <title>Freshwater and sediment microbial communities from various areas in North America, analyzing microbe dynamics in response to fracking.</title>
        <authorList>
            <person name="Lamendella R."/>
        </authorList>
    </citation>
    <scope>NUCLEOTIDE SEQUENCE [LARGE SCALE GENOMIC DNA]</scope>
    <source>
        <strain evidence="16 17">99A</strain>
    </source>
</reference>
<evidence type="ECO:0000256" key="2">
    <source>
        <dbReference type="ARBA" id="ARBA00004377"/>
    </source>
</evidence>
<keyword evidence="8 15" id="KW-0997">Cell inner membrane</keyword>
<keyword evidence="7 15" id="KW-1003">Cell membrane</keyword>
<comment type="function">
    <text evidence="1 15">Binds the cellulose synthase activator, bis-(3'-5') cyclic diguanylic acid (c-di-GMP).</text>
</comment>
<evidence type="ECO:0000256" key="10">
    <source>
        <dbReference type="ARBA" id="ARBA00022692"/>
    </source>
</evidence>
<evidence type="ECO:0000256" key="8">
    <source>
        <dbReference type="ARBA" id="ARBA00022519"/>
    </source>
</evidence>
<dbReference type="GO" id="GO:0006011">
    <property type="term" value="P:UDP-alpha-D-glucose metabolic process"/>
    <property type="evidence" value="ECO:0007669"/>
    <property type="project" value="InterPro"/>
</dbReference>
<keyword evidence="10 15" id="KW-0812">Transmembrane</keyword>
<evidence type="ECO:0000256" key="14">
    <source>
        <dbReference type="ARBA" id="ARBA00033444"/>
    </source>
</evidence>
<evidence type="ECO:0000256" key="4">
    <source>
        <dbReference type="ARBA" id="ARBA00010714"/>
    </source>
</evidence>
<organism evidence="16 17">
    <name type="scientific">Vibrio diazotrophicus</name>
    <dbReference type="NCBI Taxonomy" id="685"/>
    <lineage>
        <taxon>Bacteria</taxon>
        <taxon>Pseudomonadati</taxon>
        <taxon>Pseudomonadota</taxon>
        <taxon>Gammaproteobacteria</taxon>
        <taxon>Vibrionales</taxon>
        <taxon>Vibrionaceae</taxon>
        <taxon>Vibrio</taxon>
    </lineage>
</organism>
<keyword evidence="11 15" id="KW-0135">Cellulose biosynthesis</keyword>
<dbReference type="UniPathway" id="UPA00694"/>
<comment type="subunit">
    <text evidence="5 15">Tightly associated with the cellulose synthase catalytic subunit.</text>
</comment>
<dbReference type="EMBL" id="QLTR01000024">
    <property type="protein sequence ID" value="RAS59995.1"/>
    <property type="molecule type" value="Genomic_DNA"/>
</dbReference>
<keyword evidence="13 15" id="KW-0472">Membrane</keyword>
<evidence type="ECO:0000256" key="11">
    <source>
        <dbReference type="ARBA" id="ARBA00022916"/>
    </source>
</evidence>
<dbReference type="Pfam" id="PF03170">
    <property type="entry name" value="BcsB"/>
    <property type="match status" value="1"/>
</dbReference>
<gene>
    <name evidence="16" type="ORF">DET48_12418</name>
</gene>
<comment type="pathway">
    <text evidence="3 15">Glycan metabolism; bacterial cellulose biosynthesis.</text>
</comment>
<dbReference type="GO" id="GO:0005886">
    <property type="term" value="C:plasma membrane"/>
    <property type="evidence" value="ECO:0007669"/>
    <property type="project" value="UniProtKB-SubCell"/>
</dbReference>
<feature type="signal peptide" evidence="15">
    <location>
        <begin position="1"/>
        <end position="23"/>
    </location>
</feature>
<evidence type="ECO:0000256" key="15">
    <source>
        <dbReference type="RuleBase" id="RU365021"/>
    </source>
</evidence>
<evidence type="ECO:0000313" key="16">
    <source>
        <dbReference type="EMBL" id="RAS59995.1"/>
    </source>
</evidence>
<sequence>MKNMLLTMLVAWFSLLLPVKAWASAEKDSSVQHYQNKMTLADMGYVKGIVFRGGQKDAGVMFSLPIDQLVNQAQMTLDLRSSTSLMDSDVTLQVRVNGEPVGSIPLSSVQQTANSYQLNVPALLVSSRNTLSFSLISEQDNLCVQNEDNRAEQIEILPSSKLELSAQQLGIAADLNFFPNPFWDAQDMLDSPIQFVFPQSLTSEQVSAAAALSSWFGVQATYRGVSFEVSKGQIPLSNAIVFGAPGDKIGDLTLPNAEHPLLQVVANPRNSLYKLLLVVAKDQHGLRSAVHRLARLDFEKQTSRYVVESEAIAKSKPYDAPRWISTSEPVPLSELSAQGQNMVAKGIWHNSLDYSFRAAPDLFLWDGETIPLNIDYSFPPDALIDTEHSFLNVVFNGKFLNDLPVNQRGILEQLWRHLGGDTRQETALLPIQPYMIYGDNQLSLYFDVKPQADLPCGSSMDSNIQSRIKNSSSIDLSHTQHFSLLPNLSFFVGASFPFSRLADYSGSVLWLPANPSNEQLKTLFSLTARSGAATGTVIFQNHVILGSPSSSLELEHKDILAVSSMKEARFNRMLLTNSPFEEQDHMLRVKPQSMGDKLISWLQGNWNLTEQEAERYFSSNESWRGFISFESPWSENYTVVVATASSDQQLVKLDKDLKIASINAAIRGDATVITDDNGANSFQVAPQFPSGQLPWYKMAIWYANQHSAIFALLTLIVSSILGFAIYSRLQRKAELRLNEE</sequence>
<evidence type="ECO:0000313" key="17">
    <source>
        <dbReference type="Proteomes" id="UP000248729"/>
    </source>
</evidence>
<dbReference type="RefSeq" id="WP_112404413.1">
    <property type="nucleotide sequence ID" value="NZ_QLTR01000024.1"/>
</dbReference>
<comment type="subcellular location">
    <subcellularLocation>
        <location evidence="2">Cell inner membrane</location>
        <topology evidence="2">Single-pass membrane protein</topology>
    </subcellularLocation>
</comment>
<comment type="similarity">
    <text evidence="4 15">Belongs to the AcsB/BcsB family.</text>
</comment>
<feature type="transmembrane region" description="Helical" evidence="15">
    <location>
        <begin position="708"/>
        <end position="726"/>
    </location>
</feature>
<name>A0A329E5Y7_VIBDI</name>
<evidence type="ECO:0000256" key="3">
    <source>
        <dbReference type="ARBA" id="ARBA00005186"/>
    </source>
</evidence>
<proteinExistence type="inferred from homology"/>
<protein>
    <recommendedName>
        <fullName evidence="6 15">Cyclic di-GMP-binding protein</fullName>
    </recommendedName>
    <alternativeName>
        <fullName evidence="14 15">Cellulose synthase regulatory subunit</fullName>
    </alternativeName>
</protein>
<keyword evidence="9 15" id="KW-0973">c-di-GMP</keyword>
<keyword evidence="12 15" id="KW-1133">Transmembrane helix</keyword>
<accession>A0A329E5Y7</accession>
<dbReference type="GO" id="GO:0030244">
    <property type="term" value="P:cellulose biosynthetic process"/>
    <property type="evidence" value="ECO:0007669"/>
    <property type="project" value="UniProtKB-KW"/>
</dbReference>
<dbReference type="PRINTS" id="PR01440">
    <property type="entry name" value="CELLSNTHASEB"/>
</dbReference>
<dbReference type="Gene3D" id="2.60.120.260">
    <property type="entry name" value="Galactose-binding domain-like"/>
    <property type="match status" value="2"/>
</dbReference>
<feature type="chain" id="PRO_5016193004" description="Cyclic di-GMP-binding protein" evidence="15">
    <location>
        <begin position="24"/>
        <end position="740"/>
    </location>
</feature>
<evidence type="ECO:0000256" key="12">
    <source>
        <dbReference type="ARBA" id="ARBA00022989"/>
    </source>
</evidence>
<evidence type="ECO:0000256" key="9">
    <source>
        <dbReference type="ARBA" id="ARBA00022636"/>
    </source>
</evidence>
<dbReference type="PANTHER" id="PTHR39083">
    <property type="entry name" value="CYCLIC DI-GMP-BINDING PROTEIN"/>
    <property type="match status" value="1"/>
</dbReference>
<dbReference type="PANTHER" id="PTHR39083:SF1">
    <property type="entry name" value="CYCLIC DI-GMP-BINDING PROTEIN"/>
    <property type="match status" value="1"/>
</dbReference>
<comment type="caution">
    <text evidence="16">The sequence shown here is derived from an EMBL/GenBank/DDBJ whole genome shotgun (WGS) entry which is preliminary data.</text>
</comment>
<evidence type="ECO:0000256" key="5">
    <source>
        <dbReference type="ARBA" id="ARBA00011437"/>
    </source>
</evidence>
<evidence type="ECO:0000256" key="13">
    <source>
        <dbReference type="ARBA" id="ARBA00023136"/>
    </source>
</evidence>